<evidence type="ECO:0000256" key="1">
    <source>
        <dbReference type="ARBA" id="ARBA00035112"/>
    </source>
</evidence>
<dbReference type="Proteomes" id="UP000027238">
    <property type="component" value="Unassembled WGS sequence"/>
</dbReference>
<evidence type="ECO:0008006" key="5">
    <source>
        <dbReference type="Google" id="ProtNLM"/>
    </source>
</evidence>
<feature type="transmembrane region" description="Helical" evidence="2">
    <location>
        <begin position="53"/>
        <end position="72"/>
    </location>
</feature>
<dbReference type="GO" id="GO:0043386">
    <property type="term" value="P:mycotoxin biosynthetic process"/>
    <property type="evidence" value="ECO:0007669"/>
    <property type="project" value="InterPro"/>
</dbReference>
<keyword evidence="2" id="KW-0472">Membrane</keyword>
<dbReference type="Pfam" id="PF11807">
    <property type="entry name" value="UstYa"/>
    <property type="match status" value="1"/>
</dbReference>
<sequence length="321" mass="36855">MKPIHIDTGDCEASVPFLDDQLPSLGHAKGYPRRVSGMSAPKTHDNGHRNKRLFCITYLNVLLFIISILVIMKSEVKTGSVMPPSPREAMKYTSSWSPLFDRVDLTPRLTTVDGTLYATKNISIYRGDPSPETDAAWDDLAAEAFEVILVNSSTMRRAGYNPDHYFKAPQSWKSKIKSKVGMVTEQQNAANQDEDLFPVQIDAFHQIHCLNAIRKQMHYPFYYANKFPDGHPDEMHWMHLKHCLHMVLQSLMCSADVDIVPHRWVEEDEVPFAQFGITKKCRNFNNLRQWNQQNAVENVRKVWPRSKEEMPNDAFVWPGHG</sequence>
<dbReference type="OMA" id="CSADVDI"/>
<dbReference type="OrthoDB" id="3687641at2759"/>
<dbReference type="HOGENOM" id="CLU_042941_0_0_1"/>
<keyword evidence="2" id="KW-1133">Transmembrane helix</keyword>
<organism evidence="3 4">
    <name type="scientific">Colletotrichum sublineola</name>
    <name type="common">Sorghum anthracnose fungus</name>
    <dbReference type="NCBI Taxonomy" id="1173701"/>
    <lineage>
        <taxon>Eukaryota</taxon>
        <taxon>Fungi</taxon>
        <taxon>Dikarya</taxon>
        <taxon>Ascomycota</taxon>
        <taxon>Pezizomycotina</taxon>
        <taxon>Sordariomycetes</taxon>
        <taxon>Hypocreomycetidae</taxon>
        <taxon>Glomerellales</taxon>
        <taxon>Glomerellaceae</taxon>
        <taxon>Colletotrichum</taxon>
        <taxon>Colletotrichum graminicola species complex</taxon>
    </lineage>
</organism>
<evidence type="ECO:0000256" key="2">
    <source>
        <dbReference type="SAM" id="Phobius"/>
    </source>
</evidence>
<dbReference type="eggNOG" id="ENOG502S0D8">
    <property type="taxonomic scope" value="Eukaryota"/>
</dbReference>
<dbReference type="InterPro" id="IPR021765">
    <property type="entry name" value="UstYa-like"/>
</dbReference>
<dbReference type="AlphaFoldDB" id="A0A066X3E2"/>
<protein>
    <recommendedName>
        <fullName evidence="5">Tat pathway signal sequence</fullName>
    </recommendedName>
</protein>
<comment type="caution">
    <text evidence="3">The sequence shown here is derived from an EMBL/GenBank/DDBJ whole genome shotgun (WGS) entry which is preliminary data.</text>
</comment>
<dbReference type="STRING" id="1173701.A0A066X3E2"/>
<dbReference type="EMBL" id="JMSE01001538">
    <property type="protein sequence ID" value="KDN60246.1"/>
    <property type="molecule type" value="Genomic_DNA"/>
</dbReference>
<comment type="similarity">
    <text evidence="1">Belongs to the ustYa family.</text>
</comment>
<accession>A0A066X3E2</accession>
<keyword evidence="2" id="KW-0812">Transmembrane</keyword>
<keyword evidence="4" id="KW-1185">Reference proteome</keyword>
<gene>
    <name evidence="3" type="ORF">CSUB01_11550</name>
</gene>
<proteinExistence type="inferred from homology"/>
<dbReference type="PANTHER" id="PTHR33365">
    <property type="entry name" value="YALI0B05434P"/>
    <property type="match status" value="1"/>
</dbReference>
<evidence type="ECO:0000313" key="3">
    <source>
        <dbReference type="EMBL" id="KDN60246.1"/>
    </source>
</evidence>
<reference evidence="4" key="1">
    <citation type="journal article" date="2014" name="Genome Announc.">
        <title>Draft genome sequence of Colletotrichum sublineola, a destructive pathogen of cultivated sorghum.</title>
        <authorList>
            <person name="Baroncelli R."/>
            <person name="Sanz-Martin J.M."/>
            <person name="Rech G.E."/>
            <person name="Sukno S.A."/>
            <person name="Thon M.R."/>
        </authorList>
    </citation>
    <scope>NUCLEOTIDE SEQUENCE [LARGE SCALE GENOMIC DNA]</scope>
    <source>
        <strain evidence="4">TX430BB</strain>
    </source>
</reference>
<evidence type="ECO:0000313" key="4">
    <source>
        <dbReference type="Proteomes" id="UP000027238"/>
    </source>
</evidence>
<dbReference type="PANTHER" id="PTHR33365:SF14">
    <property type="entry name" value="TAT PATHWAY SIGNAL SEQUENCE"/>
    <property type="match status" value="1"/>
</dbReference>
<name>A0A066X3E2_COLSU</name>